<comment type="caution">
    <text evidence="2">The sequence shown here is derived from an EMBL/GenBank/DDBJ whole genome shotgun (WGS) entry which is preliminary data.</text>
</comment>
<evidence type="ECO:0000256" key="1">
    <source>
        <dbReference type="SAM" id="SignalP"/>
    </source>
</evidence>
<organism evidence="2 3">
    <name type="scientific">Durusdinium trenchii</name>
    <dbReference type="NCBI Taxonomy" id="1381693"/>
    <lineage>
        <taxon>Eukaryota</taxon>
        <taxon>Sar</taxon>
        <taxon>Alveolata</taxon>
        <taxon>Dinophyceae</taxon>
        <taxon>Suessiales</taxon>
        <taxon>Symbiodiniaceae</taxon>
        <taxon>Durusdinium</taxon>
    </lineage>
</organism>
<name>A0ABP0PQQ3_9DINO</name>
<feature type="chain" id="PRO_5047239389" evidence="1">
    <location>
        <begin position="23"/>
        <end position="203"/>
    </location>
</feature>
<keyword evidence="3" id="KW-1185">Reference proteome</keyword>
<sequence>MAHLRAMGRWFLLGAFAARAAIVPSTETCEALSNCSPSQCQSVSNSPCSFTDPNIDWPELIGSVSCKSCTQSSDARCSVSGMQEVFNTDATSAVKAMYCNDNYLVVWSAGKPPTDDTLASIPRPPGGGGGGGYENECVTRSTIEQSQTYKIPLTSPPDEAYEWTPNPPAGASGVGKNGVPFYPGSVHISDGCFARGREALQRF</sequence>
<reference evidence="2 3" key="1">
    <citation type="submission" date="2024-02" db="EMBL/GenBank/DDBJ databases">
        <authorList>
            <person name="Chen Y."/>
            <person name="Shah S."/>
            <person name="Dougan E. K."/>
            <person name="Thang M."/>
            <person name="Chan C."/>
        </authorList>
    </citation>
    <scope>NUCLEOTIDE SEQUENCE [LARGE SCALE GENOMIC DNA]</scope>
</reference>
<dbReference type="EMBL" id="CAXAMN010023550">
    <property type="protein sequence ID" value="CAK9078358.1"/>
    <property type="molecule type" value="Genomic_DNA"/>
</dbReference>
<keyword evidence="1" id="KW-0732">Signal</keyword>
<proteinExistence type="predicted"/>
<protein>
    <submittedName>
        <fullName evidence="2">Uncharacterized protein</fullName>
    </submittedName>
</protein>
<dbReference type="Proteomes" id="UP001642484">
    <property type="component" value="Unassembled WGS sequence"/>
</dbReference>
<evidence type="ECO:0000313" key="3">
    <source>
        <dbReference type="Proteomes" id="UP001642484"/>
    </source>
</evidence>
<accession>A0ABP0PQQ3</accession>
<gene>
    <name evidence="2" type="ORF">CCMP2556_LOCUS38620</name>
</gene>
<evidence type="ECO:0000313" key="2">
    <source>
        <dbReference type="EMBL" id="CAK9078358.1"/>
    </source>
</evidence>
<feature type="signal peptide" evidence="1">
    <location>
        <begin position="1"/>
        <end position="22"/>
    </location>
</feature>